<dbReference type="EMBL" id="JAVFWL010000001">
    <property type="protein sequence ID" value="KAK6730571.1"/>
    <property type="molecule type" value="Genomic_DNA"/>
</dbReference>
<gene>
    <name evidence="2" type="primary">Necator_chrI.g3316</name>
    <name evidence="2" type="ORF">RB195_007187</name>
</gene>
<organism evidence="2 3">
    <name type="scientific">Necator americanus</name>
    <name type="common">Human hookworm</name>
    <dbReference type="NCBI Taxonomy" id="51031"/>
    <lineage>
        <taxon>Eukaryota</taxon>
        <taxon>Metazoa</taxon>
        <taxon>Ecdysozoa</taxon>
        <taxon>Nematoda</taxon>
        <taxon>Chromadorea</taxon>
        <taxon>Rhabditida</taxon>
        <taxon>Rhabditina</taxon>
        <taxon>Rhabditomorpha</taxon>
        <taxon>Strongyloidea</taxon>
        <taxon>Ancylostomatidae</taxon>
        <taxon>Bunostominae</taxon>
        <taxon>Necator</taxon>
    </lineage>
</organism>
<proteinExistence type="predicted"/>
<protein>
    <submittedName>
        <fullName evidence="2">Uncharacterized protein</fullName>
    </submittedName>
</protein>
<accession>A0ABR1BZW3</accession>
<evidence type="ECO:0000313" key="2">
    <source>
        <dbReference type="EMBL" id="KAK6730571.1"/>
    </source>
</evidence>
<evidence type="ECO:0000313" key="3">
    <source>
        <dbReference type="Proteomes" id="UP001303046"/>
    </source>
</evidence>
<comment type="caution">
    <text evidence="2">The sequence shown here is derived from an EMBL/GenBank/DDBJ whole genome shotgun (WGS) entry which is preliminary data.</text>
</comment>
<name>A0ABR1BZW3_NECAM</name>
<dbReference type="Proteomes" id="UP001303046">
    <property type="component" value="Unassembled WGS sequence"/>
</dbReference>
<feature type="signal peptide" evidence="1">
    <location>
        <begin position="1"/>
        <end position="23"/>
    </location>
</feature>
<evidence type="ECO:0000256" key="1">
    <source>
        <dbReference type="SAM" id="SignalP"/>
    </source>
</evidence>
<keyword evidence="1" id="KW-0732">Signal</keyword>
<sequence length="136" mass="15119">MNGKAGTALLLLPVISILHFVKTLPKKETFVIGTRNPARDISFEEEGHGRLEMVMDDEAIKASKAANPCQTVRERAIPQFVPIARKGCLVVSREGPEEHHYHFLEDLLKRSDQRVGRISAVRLTSRGIQPLAALVL</sequence>
<feature type="chain" id="PRO_5047206957" evidence="1">
    <location>
        <begin position="24"/>
        <end position="136"/>
    </location>
</feature>
<reference evidence="2 3" key="1">
    <citation type="submission" date="2023-08" db="EMBL/GenBank/DDBJ databases">
        <title>A Necator americanus chromosomal reference genome.</title>
        <authorList>
            <person name="Ilik V."/>
            <person name="Petrzelkova K.J."/>
            <person name="Pardy F."/>
            <person name="Fuh T."/>
            <person name="Niatou-Singa F.S."/>
            <person name="Gouil Q."/>
            <person name="Baker L."/>
            <person name="Ritchie M.E."/>
            <person name="Jex A.R."/>
            <person name="Gazzola D."/>
            <person name="Li H."/>
            <person name="Toshio Fujiwara R."/>
            <person name="Zhan B."/>
            <person name="Aroian R.V."/>
            <person name="Pafco B."/>
            <person name="Schwarz E.M."/>
        </authorList>
    </citation>
    <scope>NUCLEOTIDE SEQUENCE [LARGE SCALE GENOMIC DNA]</scope>
    <source>
        <strain evidence="2 3">Aroian</strain>
        <tissue evidence="2">Whole animal</tissue>
    </source>
</reference>
<keyword evidence="3" id="KW-1185">Reference proteome</keyword>